<accession>A0A2P2QPL4</accession>
<protein>
    <submittedName>
        <fullName evidence="1">Uncharacterized protein</fullName>
    </submittedName>
</protein>
<proteinExistence type="predicted"/>
<reference evidence="1" key="1">
    <citation type="submission" date="2018-02" db="EMBL/GenBank/DDBJ databases">
        <title>Rhizophora mucronata_Transcriptome.</title>
        <authorList>
            <person name="Meera S.P."/>
            <person name="Sreeshan A."/>
            <person name="Augustine A."/>
        </authorList>
    </citation>
    <scope>NUCLEOTIDE SEQUENCE</scope>
    <source>
        <tissue evidence="1">Leaf</tissue>
    </source>
</reference>
<sequence>METLWTTTRIKMEAESPMKKRDAKM</sequence>
<organism evidence="1">
    <name type="scientific">Rhizophora mucronata</name>
    <name type="common">Asiatic mangrove</name>
    <dbReference type="NCBI Taxonomy" id="61149"/>
    <lineage>
        <taxon>Eukaryota</taxon>
        <taxon>Viridiplantae</taxon>
        <taxon>Streptophyta</taxon>
        <taxon>Embryophyta</taxon>
        <taxon>Tracheophyta</taxon>
        <taxon>Spermatophyta</taxon>
        <taxon>Magnoliopsida</taxon>
        <taxon>eudicotyledons</taxon>
        <taxon>Gunneridae</taxon>
        <taxon>Pentapetalae</taxon>
        <taxon>rosids</taxon>
        <taxon>fabids</taxon>
        <taxon>Malpighiales</taxon>
        <taxon>Rhizophoraceae</taxon>
        <taxon>Rhizophora</taxon>
    </lineage>
</organism>
<name>A0A2P2QPL4_RHIMU</name>
<evidence type="ECO:0000313" key="1">
    <source>
        <dbReference type="EMBL" id="MBX68972.1"/>
    </source>
</evidence>
<dbReference type="EMBL" id="GGEC01088488">
    <property type="protein sequence ID" value="MBX68972.1"/>
    <property type="molecule type" value="Transcribed_RNA"/>
</dbReference>
<dbReference type="AlphaFoldDB" id="A0A2P2QPL4"/>